<feature type="transmembrane region" description="Helical" evidence="1">
    <location>
        <begin position="26"/>
        <end position="42"/>
    </location>
</feature>
<dbReference type="RefSeq" id="WP_262400610.1">
    <property type="nucleotide sequence ID" value="NZ_JACRTB010000022.1"/>
</dbReference>
<sequence length="46" mass="4795">MIFAAIICTLLGGVLGAFLEPVSFSVSIPIAVMGGFILKALNNKQE</sequence>
<gene>
    <name evidence="2" type="ORF">H8717_12080</name>
</gene>
<keyword evidence="1" id="KW-0812">Transmembrane</keyword>
<keyword evidence="1" id="KW-1133">Transmembrane helix</keyword>
<keyword evidence="3" id="KW-1185">Reference proteome</keyword>
<protein>
    <submittedName>
        <fullName evidence="2">Uncharacterized protein</fullName>
    </submittedName>
</protein>
<reference evidence="2 3" key="1">
    <citation type="submission" date="2020-08" db="EMBL/GenBank/DDBJ databases">
        <title>Genome public.</title>
        <authorList>
            <person name="Liu C."/>
            <person name="Sun Q."/>
        </authorList>
    </citation>
    <scope>NUCLEOTIDE SEQUENCE [LARGE SCALE GENOMIC DNA]</scope>
    <source>
        <strain evidence="2 3">BX1</strain>
    </source>
</reference>
<dbReference type="EMBL" id="JACRTB010000022">
    <property type="protein sequence ID" value="MBC8577141.1"/>
    <property type="molecule type" value="Genomic_DNA"/>
</dbReference>
<proteinExistence type="predicted"/>
<name>A0ABR7NL57_9FIRM</name>
<evidence type="ECO:0000256" key="1">
    <source>
        <dbReference type="SAM" id="Phobius"/>
    </source>
</evidence>
<evidence type="ECO:0000313" key="3">
    <source>
        <dbReference type="Proteomes" id="UP000658131"/>
    </source>
</evidence>
<accession>A0ABR7NL57</accession>
<comment type="caution">
    <text evidence="2">The sequence shown here is derived from an EMBL/GenBank/DDBJ whole genome shotgun (WGS) entry which is preliminary data.</text>
</comment>
<organism evidence="2 3">
    <name type="scientific">Yanshouia hominis</name>
    <dbReference type="NCBI Taxonomy" id="2763673"/>
    <lineage>
        <taxon>Bacteria</taxon>
        <taxon>Bacillati</taxon>
        <taxon>Bacillota</taxon>
        <taxon>Clostridia</taxon>
        <taxon>Eubacteriales</taxon>
        <taxon>Oscillospiraceae</taxon>
        <taxon>Yanshouia</taxon>
    </lineage>
</organism>
<evidence type="ECO:0000313" key="2">
    <source>
        <dbReference type="EMBL" id="MBC8577141.1"/>
    </source>
</evidence>
<keyword evidence="1" id="KW-0472">Membrane</keyword>
<dbReference type="Proteomes" id="UP000658131">
    <property type="component" value="Unassembled WGS sequence"/>
</dbReference>